<evidence type="ECO:0000313" key="1">
    <source>
        <dbReference type="EMBL" id="RMX56609.1"/>
    </source>
</evidence>
<accession>A0A3M6USN3</accession>
<name>A0A3M6USN3_POCDA</name>
<dbReference type="AlphaFoldDB" id="A0A3M6USN3"/>
<organism evidence="1 2">
    <name type="scientific">Pocillopora damicornis</name>
    <name type="common">Cauliflower coral</name>
    <name type="synonym">Millepora damicornis</name>
    <dbReference type="NCBI Taxonomy" id="46731"/>
    <lineage>
        <taxon>Eukaryota</taxon>
        <taxon>Metazoa</taxon>
        <taxon>Cnidaria</taxon>
        <taxon>Anthozoa</taxon>
        <taxon>Hexacorallia</taxon>
        <taxon>Scleractinia</taxon>
        <taxon>Astrocoeniina</taxon>
        <taxon>Pocilloporidae</taxon>
        <taxon>Pocillopora</taxon>
    </lineage>
</organism>
<sequence>MVARRERFSHEQIIEQVSVESVEIEEDEGLEVSFADVLERSISEFNILRPSISNFSDFKEAAHQLPKNVYPRHEDGVHGMDKALKSSIPAWTMITSEVLMWLNRIRRQMSTNLRASNPWTIEVKGDLPQEMFEII</sequence>
<dbReference type="Proteomes" id="UP000275408">
    <property type="component" value="Unassembled WGS sequence"/>
</dbReference>
<keyword evidence="2" id="KW-1185">Reference proteome</keyword>
<dbReference type="EMBL" id="RCHS01000826">
    <property type="protein sequence ID" value="RMX56609.1"/>
    <property type="molecule type" value="Genomic_DNA"/>
</dbReference>
<evidence type="ECO:0000313" key="2">
    <source>
        <dbReference type="Proteomes" id="UP000275408"/>
    </source>
</evidence>
<proteinExistence type="predicted"/>
<comment type="caution">
    <text evidence="1">The sequence shown here is derived from an EMBL/GenBank/DDBJ whole genome shotgun (WGS) entry which is preliminary data.</text>
</comment>
<gene>
    <name evidence="1" type="ORF">pdam_00002384</name>
</gene>
<reference evidence="1 2" key="1">
    <citation type="journal article" date="2018" name="Sci. Rep.">
        <title>Comparative analysis of the Pocillopora damicornis genome highlights role of immune system in coral evolution.</title>
        <authorList>
            <person name="Cunning R."/>
            <person name="Bay R.A."/>
            <person name="Gillette P."/>
            <person name="Baker A.C."/>
            <person name="Traylor-Knowles N."/>
        </authorList>
    </citation>
    <scope>NUCLEOTIDE SEQUENCE [LARGE SCALE GENOMIC DNA]</scope>
    <source>
        <strain evidence="1">RSMAS</strain>
        <tissue evidence="1">Whole animal</tissue>
    </source>
</reference>
<protein>
    <submittedName>
        <fullName evidence="1">Uncharacterized protein</fullName>
    </submittedName>
</protein>